<feature type="compositionally biased region" description="Basic and acidic residues" evidence="1">
    <location>
        <begin position="70"/>
        <end position="82"/>
    </location>
</feature>
<keyword evidence="3" id="KW-1185">Reference proteome</keyword>
<evidence type="ECO:0000313" key="3">
    <source>
        <dbReference type="Proteomes" id="UP001353858"/>
    </source>
</evidence>
<comment type="caution">
    <text evidence="2">The sequence shown here is derived from an EMBL/GenBank/DDBJ whole genome shotgun (WGS) entry which is preliminary data.</text>
</comment>
<reference evidence="3" key="1">
    <citation type="submission" date="2023-01" db="EMBL/GenBank/DDBJ databases">
        <title>Key to firefly adult light organ development and bioluminescence: homeobox transcription factors regulate luciferase expression and transportation to peroxisome.</title>
        <authorList>
            <person name="Fu X."/>
        </authorList>
    </citation>
    <scope>NUCLEOTIDE SEQUENCE [LARGE SCALE GENOMIC DNA]</scope>
</reference>
<name>A0AAN7P561_9COLE</name>
<dbReference type="Gene3D" id="1.20.120.20">
    <property type="entry name" value="Apolipoprotein"/>
    <property type="match status" value="1"/>
</dbReference>
<organism evidence="2 3">
    <name type="scientific">Aquatica leii</name>
    <dbReference type="NCBI Taxonomy" id="1421715"/>
    <lineage>
        <taxon>Eukaryota</taxon>
        <taxon>Metazoa</taxon>
        <taxon>Ecdysozoa</taxon>
        <taxon>Arthropoda</taxon>
        <taxon>Hexapoda</taxon>
        <taxon>Insecta</taxon>
        <taxon>Pterygota</taxon>
        <taxon>Neoptera</taxon>
        <taxon>Endopterygota</taxon>
        <taxon>Coleoptera</taxon>
        <taxon>Polyphaga</taxon>
        <taxon>Elateriformia</taxon>
        <taxon>Elateroidea</taxon>
        <taxon>Lampyridae</taxon>
        <taxon>Luciolinae</taxon>
        <taxon>Aquatica</taxon>
    </lineage>
</organism>
<gene>
    <name evidence="2" type="ORF">RN001_004294</name>
</gene>
<feature type="region of interest" description="Disordered" evidence="1">
    <location>
        <begin position="39"/>
        <end position="115"/>
    </location>
</feature>
<sequence length="357" mass="40095">MDAEQVEVTETRCVDAQASITIDELVQATVRAMISHDKEKCVKSTPNSSTYENDTFHPDDSTDSEIFSSEIEKEIYEMDSKKNSNQKNENDEEKVERPDDDTGSGGNEGGNKARCDEHDFFQTDQSCDNKSDLKRDDKSTDTLIIDVGDWVLVGFPVENKQGNQILTYNKMFNLFVFCTFMLALQNAVAMTKKPIIQKSIMDDLFEEIDQLRKDVENSIISIIPDTKNVTKLLVASSKEFADSVERTSKSIRLHVKNAQGVVDNGVKEFTSKLTNSANKLKQLTNDAAVKTNRVATVIENQVKNILKDVQGAIQTNLLYTQDNVKAFTNRFFNDIITAGKRLQLDLSSCEQKPKTTS</sequence>
<evidence type="ECO:0000256" key="1">
    <source>
        <dbReference type="SAM" id="MobiDB-lite"/>
    </source>
</evidence>
<protein>
    <submittedName>
        <fullName evidence="2">Uncharacterized protein</fullName>
    </submittedName>
</protein>
<feature type="compositionally biased region" description="Polar residues" evidence="1">
    <location>
        <begin position="44"/>
        <end position="53"/>
    </location>
</feature>
<evidence type="ECO:0000313" key="2">
    <source>
        <dbReference type="EMBL" id="KAK4880975.1"/>
    </source>
</evidence>
<dbReference type="AlphaFoldDB" id="A0AAN7P561"/>
<proteinExistence type="predicted"/>
<dbReference type="Proteomes" id="UP001353858">
    <property type="component" value="Unassembled WGS sequence"/>
</dbReference>
<dbReference type="EMBL" id="JARPUR010000002">
    <property type="protein sequence ID" value="KAK4880975.1"/>
    <property type="molecule type" value="Genomic_DNA"/>
</dbReference>
<feature type="compositionally biased region" description="Acidic residues" evidence="1">
    <location>
        <begin position="90"/>
        <end position="102"/>
    </location>
</feature>
<accession>A0AAN7P561</accession>